<dbReference type="InterPro" id="IPR044730">
    <property type="entry name" value="RNase_H-like_dom_plant"/>
</dbReference>
<gene>
    <name evidence="2" type="ORF">LWI29_009201</name>
</gene>
<dbReference type="InterPro" id="IPR036691">
    <property type="entry name" value="Endo/exonu/phosph_ase_sf"/>
</dbReference>
<dbReference type="PANTHER" id="PTHR33116:SF86">
    <property type="entry name" value="REVERSE TRANSCRIPTASE DOMAIN-CONTAINING PROTEIN"/>
    <property type="match status" value="1"/>
</dbReference>
<feature type="domain" description="Reverse transcriptase" evidence="1">
    <location>
        <begin position="416"/>
        <end position="686"/>
    </location>
</feature>
<name>A0AA39SRN9_ACESA</name>
<dbReference type="SUPFAM" id="SSF56219">
    <property type="entry name" value="DNase I-like"/>
    <property type="match status" value="1"/>
</dbReference>
<evidence type="ECO:0000259" key="1">
    <source>
        <dbReference type="PROSITE" id="PS50878"/>
    </source>
</evidence>
<dbReference type="Pfam" id="PF00078">
    <property type="entry name" value="RVT_1"/>
    <property type="match status" value="1"/>
</dbReference>
<protein>
    <recommendedName>
        <fullName evidence="1">Reverse transcriptase domain-containing protein</fullName>
    </recommendedName>
</protein>
<sequence>MWDDSVDVSLLSYSPFHIDVEILNQRGTPWRFTGFYGNPDSTQRHHSWTLLRRLHGMSSLPWLCAGDFNEILEDSEKLGGLQRSRALIENFRGALDDCELQDIGYSGPQFTWSNKREGSNMVQERLDRFVCDFRWTNLFVDAKVSHLEFWKSDHRPILLDNSPIVAMRSYQGRGPKKRFHFEECWVESASCADIIQRTWGLPDSGSEMKDLVSNIELCTGQLQNFYVRNCSQLKGDIARLQQELRDASSGRQQVSWQAVRAIEKKLDRLLDDEEVYWRQRSRVSWLHSGDKNTKFFHAQASVRRSRNEIKGLYDVNGNWWDSREDMADIIDRYFTDIFRSSKPSATDLGEVFKCVQPCLPVEKSSFLDANFTSAEIKRAVFDMAPSKAPGLDGLPALFYQRFWPVVGNKVVAACLGVLNNGASVDLVNDTLIVLIPKVKRAERLSEFRPISLCNVIYKVVAKALANRFRLVLDDVISDTQSAFIPGRLISDNAILGFECMHALKRRKKGRKGAMAIKLDMSKAYDRVEWDFISGMLVHLGFSSNWITKIMMCVRSVSFSFLLNGEVCGKIKPSRGLRQGDPLSPYLFLICAEGLSRLIFSAENRGALAGFRCSRGGPKITHLFFADDSMLFSKASESDCLTIRKVLDCYASASGQVINFQKSAMCVSKRVSAARAASLAGILGVRLVDCHERYLGLPSFTGKNKKELFASIRNRVWDKVKGWQSKFFSAGGKDVLLKAVIQSIPTYTMSLFRLPVALINDLHNLSARFWWGSNEERKKIHWGRWSHLCRSKEKGGLGFRDLKIFNQALLAKQVWRLHHNPDTLVARVLKHCYFAETSVLLADCGASSSFVWKSFVWGMELLNKGTRWRIGAGDTISVYHDRWIPRPASFKPISPAVLPAGSLVSDLKMPSGRWNESLIRSSFLAADAECILSIPCSSAVRRDSLCWHFENSGTFSVKSAYHVGFSLLDSSLASSSGLGGSESWWKYLWRMRLPSKIKVFIWKACKEWLPVRTILVRRRLNVESWCPFCLHKAETIIHGLWKCPFLKQIRASFVNFRSLAVSEEMHFLDFIISCKNNGLATELELLCVVLWRIWYQRNSYVFNPGSFISVDVVSWAEDFLDDFRSAIGVVAAVPGGREVVTPAWRPPDLGFFKVNTDAAIDVQRNRTGLGAVIRDWKGLIMASCTHFSAVSLSPQVAEALAILQGFRFALQAGLWPCVVESDAQGVVAMINSGEAPLADIGLIIDDILELLRGSPSCRVVFVSRKANMAAHCLAKLSLSFNSDHFWMEEVPPCVAPIVLGEIPPLL</sequence>
<dbReference type="Pfam" id="PF13966">
    <property type="entry name" value="zf-RVT"/>
    <property type="match status" value="1"/>
</dbReference>
<dbReference type="InterPro" id="IPR000477">
    <property type="entry name" value="RT_dom"/>
</dbReference>
<accession>A0AA39SRN9</accession>
<dbReference type="SUPFAM" id="SSF56672">
    <property type="entry name" value="DNA/RNA polymerases"/>
    <property type="match status" value="1"/>
</dbReference>
<dbReference type="InterPro" id="IPR036397">
    <property type="entry name" value="RNaseH_sf"/>
</dbReference>
<reference evidence="2" key="1">
    <citation type="journal article" date="2022" name="Plant J.">
        <title>Strategies of tolerance reflected in two North American maple genomes.</title>
        <authorList>
            <person name="McEvoy S.L."/>
            <person name="Sezen U.U."/>
            <person name="Trouern-Trend A."/>
            <person name="McMahon S.M."/>
            <person name="Schaberg P.G."/>
            <person name="Yang J."/>
            <person name="Wegrzyn J.L."/>
            <person name="Swenson N.G."/>
        </authorList>
    </citation>
    <scope>NUCLEOTIDE SEQUENCE</scope>
    <source>
        <strain evidence="2">NS2018</strain>
    </source>
</reference>
<dbReference type="InterPro" id="IPR026960">
    <property type="entry name" value="RVT-Znf"/>
</dbReference>
<dbReference type="Pfam" id="PF13456">
    <property type="entry name" value="RVT_3"/>
    <property type="match status" value="1"/>
</dbReference>
<dbReference type="CDD" id="cd06222">
    <property type="entry name" value="RNase_H_like"/>
    <property type="match status" value="1"/>
</dbReference>
<dbReference type="InterPro" id="IPR012337">
    <property type="entry name" value="RNaseH-like_sf"/>
</dbReference>
<dbReference type="GO" id="GO:0004523">
    <property type="term" value="F:RNA-DNA hybrid ribonuclease activity"/>
    <property type="evidence" value="ECO:0007669"/>
    <property type="project" value="InterPro"/>
</dbReference>
<keyword evidence="3" id="KW-1185">Reference proteome</keyword>
<organism evidence="2 3">
    <name type="scientific">Acer saccharum</name>
    <name type="common">Sugar maple</name>
    <dbReference type="NCBI Taxonomy" id="4024"/>
    <lineage>
        <taxon>Eukaryota</taxon>
        <taxon>Viridiplantae</taxon>
        <taxon>Streptophyta</taxon>
        <taxon>Embryophyta</taxon>
        <taxon>Tracheophyta</taxon>
        <taxon>Spermatophyta</taxon>
        <taxon>Magnoliopsida</taxon>
        <taxon>eudicotyledons</taxon>
        <taxon>Gunneridae</taxon>
        <taxon>Pentapetalae</taxon>
        <taxon>rosids</taxon>
        <taxon>malvids</taxon>
        <taxon>Sapindales</taxon>
        <taxon>Sapindaceae</taxon>
        <taxon>Hippocastanoideae</taxon>
        <taxon>Acereae</taxon>
        <taxon>Acer</taxon>
    </lineage>
</organism>
<dbReference type="CDD" id="cd01650">
    <property type="entry name" value="RT_nLTR_like"/>
    <property type="match status" value="1"/>
</dbReference>
<dbReference type="SUPFAM" id="SSF53098">
    <property type="entry name" value="Ribonuclease H-like"/>
    <property type="match status" value="1"/>
</dbReference>
<dbReference type="Gene3D" id="3.30.420.10">
    <property type="entry name" value="Ribonuclease H-like superfamily/Ribonuclease H"/>
    <property type="match status" value="1"/>
</dbReference>
<evidence type="ECO:0000313" key="3">
    <source>
        <dbReference type="Proteomes" id="UP001168877"/>
    </source>
</evidence>
<evidence type="ECO:0000313" key="2">
    <source>
        <dbReference type="EMBL" id="KAK0595700.1"/>
    </source>
</evidence>
<dbReference type="EMBL" id="JAUESC010000004">
    <property type="protein sequence ID" value="KAK0595700.1"/>
    <property type="molecule type" value="Genomic_DNA"/>
</dbReference>
<proteinExistence type="predicted"/>
<dbReference type="Gene3D" id="3.60.10.10">
    <property type="entry name" value="Endonuclease/exonuclease/phosphatase"/>
    <property type="match status" value="1"/>
</dbReference>
<dbReference type="Proteomes" id="UP001168877">
    <property type="component" value="Unassembled WGS sequence"/>
</dbReference>
<dbReference type="InterPro" id="IPR002156">
    <property type="entry name" value="RNaseH_domain"/>
</dbReference>
<reference evidence="2" key="2">
    <citation type="submission" date="2023-06" db="EMBL/GenBank/DDBJ databases">
        <authorList>
            <person name="Swenson N.G."/>
            <person name="Wegrzyn J.L."/>
            <person name="Mcevoy S.L."/>
        </authorList>
    </citation>
    <scope>NUCLEOTIDE SEQUENCE</scope>
    <source>
        <strain evidence="2">NS2018</strain>
        <tissue evidence="2">Leaf</tissue>
    </source>
</reference>
<dbReference type="PANTHER" id="PTHR33116">
    <property type="entry name" value="REVERSE TRANSCRIPTASE ZINC-BINDING DOMAIN-CONTAINING PROTEIN-RELATED-RELATED"/>
    <property type="match status" value="1"/>
</dbReference>
<comment type="caution">
    <text evidence="2">The sequence shown here is derived from an EMBL/GenBank/DDBJ whole genome shotgun (WGS) entry which is preliminary data.</text>
</comment>
<dbReference type="GO" id="GO:0003676">
    <property type="term" value="F:nucleic acid binding"/>
    <property type="evidence" value="ECO:0007669"/>
    <property type="project" value="InterPro"/>
</dbReference>
<dbReference type="PROSITE" id="PS50878">
    <property type="entry name" value="RT_POL"/>
    <property type="match status" value="1"/>
</dbReference>
<dbReference type="InterPro" id="IPR043502">
    <property type="entry name" value="DNA/RNA_pol_sf"/>
</dbReference>